<feature type="compositionally biased region" description="Basic and acidic residues" evidence="13">
    <location>
        <begin position="171"/>
        <end position="185"/>
    </location>
</feature>
<sequence length="775" mass="85906">MGKKRFLLLYGSETGQSQAIAEEIHELSSKHDLESEIHCLSLTEKKFSLSKETCMVMVVSTTGEGECPETAMKFWRRLRKTTLPSDHLANLNFALLALGDSNYSNFCRNGKNFDERLQELGAKHIYPTGYADDATGLEVVVEPWIEGLWKALHKVMDKQGTPDSNGCLENGHLEINGKRNKENRNERMIGENAESGTTQNGSLHIVQADQAQPKTGEQSSTGNNTSAMSGNDVNGSDSPDHPGNSNNIAQTLQRTPSQSTSTDPYIKVEESTDGKVEGPTVSSLTHSLPPLSESGLTLPALPPPFLKVVYAHNETIDLESLPIQGGAALPSASSGVIQAMVVKATQLTRDDAVKTALDIELKVAENSMSFQPGDSFSIICPNDAGEVTDLLHRLGLREMADVPLRISVLEGTKKRKAAVADFVPTFSTLRYIFTTCCDVRVLPKKAFLRTLVEYTSDPKEKRRLQELCSKQGQPDYAAFLRAPSLSLMDVLIAFPSCLPPIERILEHMTRLKPRPYSISSSPLTSPTSFHFVFNIIDIPAGEGRSQARKGVCTGWLSHLATRGRGQNSYQTIMQNLEEKIDKFALEEEAAREIPIYSRTNQHFHLPSDTSKPLVLIGPGTGVAPFIGFLEHRSHMMKEAGDGNMTFGPVWLLFGCRHKDRDYLYREKLEEFQKTGVLSNLCVSFSRDEPADDGSSEQAPRYVQDNMKTHKEGLSELLLEKGGFVYVCGDAKNMAKNVLETWKEILKEKTGQGDYDMLQLIANLREEKRYVEDVWT</sequence>
<comment type="cofactor">
    <cofactor evidence="2">
        <name>FAD</name>
        <dbReference type="ChEBI" id="CHEBI:57692"/>
    </cofactor>
</comment>
<keyword evidence="17" id="KW-1185">Reference proteome</keyword>
<evidence type="ECO:0000256" key="9">
    <source>
        <dbReference type="ARBA" id="ARBA00023002"/>
    </source>
</evidence>
<comment type="cofactor">
    <cofactor evidence="1">
        <name>FMN</name>
        <dbReference type="ChEBI" id="CHEBI:58210"/>
    </cofactor>
</comment>
<evidence type="ECO:0000313" key="16">
    <source>
        <dbReference type="EnsemblMetazoa" id="XP_787027"/>
    </source>
</evidence>
<evidence type="ECO:0000256" key="4">
    <source>
        <dbReference type="ARBA" id="ARBA00022630"/>
    </source>
</evidence>
<dbReference type="Gene3D" id="1.20.990.10">
    <property type="entry name" value="NADPH-cytochrome p450 Reductase, Chain A, domain 3"/>
    <property type="match status" value="1"/>
</dbReference>
<dbReference type="InterPro" id="IPR017927">
    <property type="entry name" value="FAD-bd_FR_type"/>
</dbReference>
<feature type="domain" description="FAD-binding FR-type" evidence="15">
    <location>
        <begin position="334"/>
        <end position="606"/>
    </location>
</feature>
<evidence type="ECO:0000256" key="5">
    <source>
        <dbReference type="ARBA" id="ARBA00022643"/>
    </source>
</evidence>
<reference evidence="16" key="2">
    <citation type="submission" date="2021-01" db="UniProtKB">
        <authorList>
            <consortium name="EnsemblMetazoa"/>
        </authorList>
    </citation>
    <scope>IDENTIFICATION</scope>
</reference>
<feature type="compositionally biased region" description="Polar residues" evidence="13">
    <location>
        <begin position="210"/>
        <end position="263"/>
    </location>
</feature>
<dbReference type="Gene3D" id="2.40.30.10">
    <property type="entry name" value="Translation factors"/>
    <property type="match status" value="1"/>
</dbReference>
<dbReference type="GeneID" id="581957"/>
<dbReference type="Proteomes" id="UP000007110">
    <property type="component" value="Unassembled WGS sequence"/>
</dbReference>
<evidence type="ECO:0000256" key="7">
    <source>
        <dbReference type="ARBA" id="ARBA00022827"/>
    </source>
</evidence>
<dbReference type="FunFam" id="1.20.990.10:FF:000007">
    <property type="entry name" value="Methionine synthase reductase"/>
    <property type="match status" value="1"/>
</dbReference>
<dbReference type="SUPFAM" id="SSF52343">
    <property type="entry name" value="Ferredoxin reductase-like, C-terminal NADP-linked domain"/>
    <property type="match status" value="1"/>
</dbReference>
<dbReference type="PANTHER" id="PTHR19384:SF84">
    <property type="entry name" value="METHIONINE SYNTHASE REDUCTASE"/>
    <property type="match status" value="1"/>
</dbReference>
<dbReference type="InterPro" id="IPR023173">
    <property type="entry name" value="NADPH_Cyt_P450_Rdtase_alpha"/>
</dbReference>
<keyword evidence="8" id="KW-0521">NADP</keyword>
<dbReference type="Gene3D" id="3.40.50.360">
    <property type="match status" value="1"/>
</dbReference>
<dbReference type="Pfam" id="PF00258">
    <property type="entry name" value="Flavodoxin_1"/>
    <property type="match status" value="1"/>
</dbReference>
<dbReference type="InterPro" id="IPR039261">
    <property type="entry name" value="FNR_nucleotide-bd"/>
</dbReference>
<dbReference type="AlphaFoldDB" id="A0A7M7RDM5"/>
<evidence type="ECO:0000259" key="15">
    <source>
        <dbReference type="PROSITE" id="PS51384"/>
    </source>
</evidence>
<organism evidence="16 17">
    <name type="scientific">Strongylocentrotus purpuratus</name>
    <name type="common">Purple sea urchin</name>
    <dbReference type="NCBI Taxonomy" id="7668"/>
    <lineage>
        <taxon>Eukaryota</taxon>
        <taxon>Metazoa</taxon>
        <taxon>Echinodermata</taxon>
        <taxon>Eleutherozoa</taxon>
        <taxon>Echinozoa</taxon>
        <taxon>Echinoidea</taxon>
        <taxon>Euechinoidea</taxon>
        <taxon>Echinacea</taxon>
        <taxon>Camarodonta</taxon>
        <taxon>Echinidea</taxon>
        <taxon>Strongylocentrotidae</taxon>
        <taxon>Strongylocentrotus</taxon>
    </lineage>
</organism>
<keyword evidence="5" id="KW-0288">FMN</keyword>
<evidence type="ECO:0000259" key="14">
    <source>
        <dbReference type="PROSITE" id="PS50902"/>
    </source>
</evidence>
<feature type="domain" description="Flavodoxin-like" evidence="14">
    <location>
        <begin position="6"/>
        <end position="149"/>
    </location>
</feature>
<dbReference type="FunFam" id="3.40.50.80:FF:000090">
    <property type="entry name" value="Methionine synthase reductase"/>
    <property type="match status" value="1"/>
</dbReference>
<name>A0A7M7RDM5_STRPU</name>
<evidence type="ECO:0000256" key="2">
    <source>
        <dbReference type="ARBA" id="ARBA00001974"/>
    </source>
</evidence>
<evidence type="ECO:0000256" key="13">
    <source>
        <dbReference type="SAM" id="MobiDB-lite"/>
    </source>
</evidence>
<feature type="region of interest" description="Disordered" evidence="13">
    <location>
        <begin position="210"/>
        <end position="265"/>
    </location>
</feature>
<dbReference type="InterPro" id="IPR001094">
    <property type="entry name" value="Flavdoxin-like"/>
</dbReference>
<dbReference type="Gene3D" id="3.40.50.80">
    <property type="entry name" value="Nucleotide-binding domain of ferredoxin-NADP reductase (FNR) module"/>
    <property type="match status" value="1"/>
</dbReference>
<dbReference type="RefSeq" id="XP_787027.4">
    <property type="nucleotide sequence ID" value="XM_781934.5"/>
</dbReference>
<dbReference type="PANTHER" id="PTHR19384">
    <property type="entry name" value="NITRIC OXIDE SYNTHASE-RELATED"/>
    <property type="match status" value="1"/>
</dbReference>
<reference evidence="17" key="1">
    <citation type="submission" date="2015-02" db="EMBL/GenBank/DDBJ databases">
        <title>Genome sequencing for Strongylocentrotus purpuratus.</title>
        <authorList>
            <person name="Murali S."/>
            <person name="Liu Y."/>
            <person name="Vee V."/>
            <person name="English A."/>
            <person name="Wang M."/>
            <person name="Skinner E."/>
            <person name="Han Y."/>
            <person name="Muzny D.M."/>
            <person name="Worley K.C."/>
            <person name="Gibbs R.A."/>
        </authorList>
    </citation>
    <scope>NUCLEOTIDE SEQUENCE</scope>
</reference>
<dbReference type="EnsemblMetazoa" id="XM_781934">
    <property type="protein sequence ID" value="XP_787027"/>
    <property type="gene ID" value="LOC581957"/>
</dbReference>
<dbReference type="CDD" id="cd06203">
    <property type="entry name" value="methionine_synthase_red"/>
    <property type="match status" value="1"/>
</dbReference>
<dbReference type="GO" id="GO:0030586">
    <property type="term" value="F:[methionine synthase] reductase (NADPH) activity"/>
    <property type="evidence" value="ECO:0007669"/>
    <property type="project" value="UniProtKB-EC"/>
</dbReference>
<keyword evidence="3" id="KW-0028">Amino-acid biosynthesis</keyword>
<dbReference type="SUPFAM" id="SSF63380">
    <property type="entry name" value="Riboflavin synthase domain-like"/>
    <property type="match status" value="1"/>
</dbReference>
<dbReference type="CTD" id="4552"/>
<dbReference type="Pfam" id="PF00667">
    <property type="entry name" value="FAD_binding_1"/>
    <property type="match status" value="1"/>
</dbReference>
<keyword evidence="9" id="KW-0560">Oxidoreductase</keyword>
<dbReference type="PRINTS" id="PR00371">
    <property type="entry name" value="FPNCR"/>
</dbReference>
<dbReference type="SUPFAM" id="SSF52218">
    <property type="entry name" value="Flavoproteins"/>
    <property type="match status" value="1"/>
</dbReference>
<dbReference type="Pfam" id="PF00175">
    <property type="entry name" value="NAD_binding_1"/>
    <property type="match status" value="1"/>
</dbReference>
<dbReference type="InterPro" id="IPR003097">
    <property type="entry name" value="CysJ-like_FAD-binding"/>
</dbReference>
<protein>
    <recommendedName>
        <fullName evidence="12">Methionine synthase reductase</fullName>
        <ecNumber evidence="11">1.16.1.8</ecNumber>
    </recommendedName>
</protein>
<evidence type="ECO:0000256" key="12">
    <source>
        <dbReference type="ARBA" id="ARBA00040659"/>
    </source>
</evidence>
<dbReference type="PRINTS" id="PR00369">
    <property type="entry name" value="FLAVODOXIN"/>
</dbReference>
<keyword evidence="10" id="KW-0486">Methionine biosynthesis</keyword>
<dbReference type="PROSITE" id="PS50902">
    <property type="entry name" value="FLAVODOXIN_LIKE"/>
    <property type="match status" value="1"/>
</dbReference>
<dbReference type="InterPro" id="IPR017938">
    <property type="entry name" value="Riboflavin_synthase-like_b-brl"/>
</dbReference>
<dbReference type="GO" id="GO:0010181">
    <property type="term" value="F:FMN binding"/>
    <property type="evidence" value="ECO:0007669"/>
    <property type="project" value="InterPro"/>
</dbReference>
<dbReference type="PROSITE" id="PS51384">
    <property type="entry name" value="FAD_FR"/>
    <property type="match status" value="1"/>
</dbReference>
<dbReference type="FunFam" id="3.40.50.360:FF:000059">
    <property type="entry name" value="5-methyltetrahydrofolate-homocysteine methyltransferase reductase"/>
    <property type="match status" value="1"/>
</dbReference>
<dbReference type="InterPro" id="IPR029039">
    <property type="entry name" value="Flavoprotein-like_sf"/>
</dbReference>
<keyword evidence="7" id="KW-0274">FAD</keyword>
<dbReference type="InterPro" id="IPR001709">
    <property type="entry name" value="Flavoprot_Pyr_Nucl_cyt_Rdtase"/>
</dbReference>
<dbReference type="GO" id="GO:0009086">
    <property type="term" value="P:methionine biosynthetic process"/>
    <property type="evidence" value="ECO:0007669"/>
    <property type="project" value="UniProtKB-KW"/>
</dbReference>
<feature type="region of interest" description="Disordered" evidence="13">
    <location>
        <begin position="161"/>
        <end position="185"/>
    </location>
</feature>
<keyword evidence="6" id="KW-0949">S-adenosyl-L-methionine</keyword>
<keyword evidence="4" id="KW-0285">Flavoprotein</keyword>
<proteinExistence type="predicted"/>
<accession>A0A7M7RDM5</accession>
<dbReference type="InterPro" id="IPR001433">
    <property type="entry name" value="OxRdtase_FAD/NAD-bd"/>
</dbReference>
<evidence type="ECO:0000256" key="3">
    <source>
        <dbReference type="ARBA" id="ARBA00022605"/>
    </source>
</evidence>
<dbReference type="InterPro" id="IPR008254">
    <property type="entry name" value="Flavodoxin/NO_synth"/>
</dbReference>
<evidence type="ECO:0000256" key="8">
    <source>
        <dbReference type="ARBA" id="ARBA00022857"/>
    </source>
</evidence>
<evidence type="ECO:0000256" key="11">
    <source>
        <dbReference type="ARBA" id="ARBA00039088"/>
    </source>
</evidence>
<evidence type="ECO:0000256" key="1">
    <source>
        <dbReference type="ARBA" id="ARBA00001917"/>
    </source>
</evidence>
<evidence type="ECO:0000256" key="10">
    <source>
        <dbReference type="ARBA" id="ARBA00023167"/>
    </source>
</evidence>
<dbReference type="EC" id="1.16.1.8" evidence="11"/>
<evidence type="ECO:0000313" key="17">
    <source>
        <dbReference type="Proteomes" id="UP000007110"/>
    </source>
</evidence>
<evidence type="ECO:0000256" key="6">
    <source>
        <dbReference type="ARBA" id="ARBA00022691"/>
    </source>
</evidence>